<evidence type="ECO:0008006" key="4">
    <source>
        <dbReference type="Google" id="ProtNLM"/>
    </source>
</evidence>
<feature type="region of interest" description="Disordered" evidence="1">
    <location>
        <begin position="255"/>
        <end position="305"/>
    </location>
</feature>
<evidence type="ECO:0000313" key="2">
    <source>
        <dbReference type="EMBL" id="KZF20336.1"/>
    </source>
</evidence>
<name>A0A165AEA8_XYLHT</name>
<dbReference type="Proteomes" id="UP000076632">
    <property type="component" value="Unassembled WGS sequence"/>
</dbReference>
<feature type="compositionally biased region" description="Low complexity" evidence="1">
    <location>
        <begin position="722"/>
        <end position="736"/>
    </location>
</feature>
<feature type="compositionally biased region" description="Polar residues" evidence="1">
    <location>
        <begin position="265"/>
        <end position="281"/>
    </location>
</feature>
<feature type="compositionally biased region" description="Basic and acidic residues" evidence="1">
    <location>
        <begin position="113"/>
        <end position="127"/>
    </location>
</feature>
<proteinExistence type="predicted"/>
<feature type="compositionally biased region" description="Basic residues" evidence="1">
    <location>
        <begin position="171"/>
        <end position="181"/>
    </location>
</feature>
<feature type="compositionally biased region" description="Polar residues" evidence="1">
    <location>
        <begin position="25"/>
        <end position="48"/>
    </location>
</feature>
<dbReference type="OrthoDB" id="3647690at2759"/>
<feature type="compositionally biased region" description="Low complexity" evidence="1">
    <location>
        <begin position="186"/>
        <end position="201"/>
    </location>
</feature>
<feature type="region of interest" description="Disordered" evidence="1">
    <location>
        <begin position="1"/>
        <end position="74"/>
    </location>
</feature>
<dbReference type="InParanoid" id="A0A165AEA8"/>
<dbReference type="RefSeq" id="XP_018185891.1">
    <property type="nucleotide sequence ID" value="XM_018334457.1"/>
</dbReference>
<evidence type="ECO:0000313" key="3">
    <source>
        <dbReference type="Proteomes" id="UP000076632"/>
    </source>
</evidence>
<dbReference type="AlphaFoldDB" id="A0A165AEA8"/>
<feature type="compositionally biased region" description="Polar residues" evidence="1">
    <location>
        <begin position="416"/>
        <end position="431"/>
    </location>
</feature>
<feature type="region of interest" description="Disordered" evidence="1">
    <location>
        <begin position="343"/>
        <end position="431"/>
    </location>
</feature>
<keyword evidence="3" id="KW-1185">Reference proteome</keyword>
<dbReference type="GeneID" id="28899594"/>
<feature type="compositionally biased region" description="Low complexity" evidence="1">
    <location>
        <begin position="744"/>
        <end position="765"/>
    </location>
</feature>
<gene>
    <name evidence="2" type="ORF">L228DRAFT_262997</name>
</gene>
<feature type="compositionally biased region" description="Polar residues" evidence="1">
    <location>
        <begin position="698"/>
        <end position="707"/>
    </location>
</feature>
<feature type="compositionally biased region" description="Polar residues" evidence="1">
    <location>
        <begin position="500"/>
        <end position="517"/>
    </location>
</feature>
<organism evidence="2 3">
    <name type="scientific">Xylona heveae (strain CBS 132557 / TC161)</name>
    <dbReference type="NCBI Taxonomy" id="1328760"/>
    <lineage>
        <taxon>Eukaryota</taxon>
        <taxon>Fungi</taxon>
        <taxon>Dikarya</taxon>
        <taxon>Ascomycota</taxon>
        <taxon>Pezizomycotina</taxon>
        <taxon>Xylonomycetes</taxon>
        <taxon>Xylonales</taxon>
        <taxon>Xylonaceae</taxon>
        <taxon>Xylona</taxon>
    </lineage>
</organism>
<protein>
    <recommendedName>
        <fullName evidence="4">Chromo domain-containing protein</fullName>
    </recommendedName>
</protein>
<dbReference type="STRING" id="1328760.A0A165AEA8"/>
<feature type="region of interest" description="Disordered" evidence="1">
    <location>
        <begin position="450"/>
        <end position="561"/>
    </location>
</feature>
<feature type="region of interest" description="Disordered" evidence="1">
    <location>
        <begin position="682"/>
        <end position="847"/>
    </location>
</feature>
<evidence type="ECO:0000256" key="1">
    <source>
        <dbReference type="SAM" id="MobiDB-lite"/>
    </source>
</evidence>
<accession>A0A165AEA8</accession>
<feature type="compositionally biased region" description="Polar residues" evidence="1">
    <location>
        <begin position="343"/>
        <end position="365"/>
    </location>
</feature>
<dbReference type="OMA" id="QKIASTH"/>
<feature type="region of interest" description="Disordered" evidence="1">
    <location>
        <begin position="110"/>
        <end position="243"/>
    </location>
</feature>
<feature type="compositionally biased region" description="Polar residues" evidence="1">
    <location>
        <begin position="295"/>
        <end position="305"/>
    </location>
</feature>
<feature type="compositionally biased region" description="Basic and acidic residues" evidence="1">
    <location>
        <begin position="53"/>
        <end position="74"/>
    </location>
</feature>
<reference evidence="2 3" key="1">
    <citation type="journal article" date="2016" name="Fungal Biol.">
        <title>The genome of Xylona heveae provides a window into fungal endophytism.</title>
        <authorList>
            <person name="Gazis R."/>
            <person name="Kuo A."/>
            <person name="Riley R."/>
            <person name="LaButti K."/>
            <person name="Lipzen A."/>
            <person name="Lin J."/>
            <person name="Amirebrahimi M."/>
            <person name="Hesse C.N."/>
            <person name="Spatafora J.W."/>
            <person name="Henrissat B."/>
            <person name="Hainaut M."/>
            <person name="Grigoriev I.V."/>
            <person name="Hibbett D.S."/>
        </authorList>
    </citation>
    <scope>NUCLEOTIDE SEQUENCE [LARGE SCALE GENOMIC DNA]</scope>
    <source>
        <strain evidence="2 3">TC161</strain>
    </source>
</reference>
<sequence>MTSQSRKRKHRTELELERPHKQRRTLATDTQETEAQNNLYSQSISNATLKRKDRTEEQPQDETPDKEYKVRDIIGETRTKYQVDWEDDPVTGEKFRPTWEPKSFVNAAAIEDWENKKSQKRQQERAAPKSRRRKTRSTKEVTPPSSRRLSPGLAITAEAASGLQSSSNSAKRPRTRSRRLQRVVESSQASTQPTQTTALPPKSAEPANSVEITSSLILPEHPASSPQLQDHRLSPPYEPGLNTTTAQDLLINITQPSDFDPENYQPFSSSFATQRSETQQDLPLGKENQEETQESRVSSANSSPLLPTYRHRLVVPDSQTSLESSSFDPAASIREYIRSINDPENVSGSALTRNTTQTGFHSTSDIPLVSDPIEDPSSSEAEQRPDPINHIAISSEISESSASTPPPADAQEESESQALQGSHLSSSEESQFIALQNSQELPAGQGNAILLPSFSEEDPSSFAGSLAHPSKTLDNSSLQKPVLSTALSDSPDKESGPAFSHNTVASNPSPTWPSHFSPSAEGLSDIRPAQQQSRPRHSPPKFSVDDDHNVDRSGSGPQDITAGTAFRTQISHQLQPSIEKESGESLTTEKFLTQPLQSFETSSTDLNQQARQVLPEDLNWQTGTYEETITSEANYSFASPLHPDRPSRQLALPREIRHPRNIHSSAGFESVLDALGQSGRVLSSSTLPTAPSEAPDTFLSNHQNRPQTPEDEDMSDLPQHQASSPSSLPAGSPGAAVRERLRALRAATASARGGNTPSPTSSPMSTQPPLPRIVKEGVSTQSPVSERSPTPADLPEGAKSPSVIPDRPPLPPPSSLLAPKSVRVHDFHTSHAPAHHSPLALHKERAS</sequence>
<feature type="non-terminal residue" evidence="2">
    <location>
        <position position="847"/>
    </location>
</feature>
<feature type="compositionally biased region" description="Basic residues" evidence="1">
    <location>
        <begin position="1"/>
        <end position="11"/>
    </location>
</feature>
<feature type="compositionally biased region" description="Low complexity" evidence="1">
    <location>
        <begin position="391"/>
        <end position="403"/>
    </location>
</feature>
<feature type="compositionally biased region" description="Polar residues" evidence="1">
    <location>
        <begin position="778"/>
        <end position="788"/>
    </location>
</feature>
<feature type="compositionally biased region" description="Low complexity" evidence="1">
    <location>
        <begin position="830"/>
        <end position="840"/>
    </location>
</feature>
<dbReference type="EMBL" id="KV407463">
    <property type="protein sequence ID" value="KZF20336.1"/>
    <property type="molecule type" value="Genomic_DNA"/>
</dbReference>